<protein>
    <submittedName>
        <fullName evidence="1">8987_t:CDS:1</fullName>
    </submittedName>
</protein>
<sequence>MTNIIVFFINQPEMNKLRLIKDALEIYLNQSSSFLSGHEESGLVNPSLPLGFTRAELETAYLSQKEKNEKIVRECKELLSKLEE</sequence>
<name>A0A9W4SZK6_9GLOM</name>
<dbReference type="AlphaFoldDB" id="A0A9W4SZK6"/>
<dbReference type="EMBL" id="CAMKVN010004520">
    <property type="protein sequence ID" value="CAI2187224.1"/>
    <property type="molecule type" value="Genomic_DNA"/>
</dbReference>
<proteinExistence type="predicted"/>
<keyword evidence="2" id="KW-1185">Reference proteome</keyword>
<accession>A0A9W4SZK6</accession>
<evidence type="ECO:0000313" key="1">
    <source>
        <dbReference type="EMBL" id="CAI2187224.1"/>
    </source>
</evidence>
<comment type="caution">
    <text evidence="1">The sequence shown here is derived from an EMBL/GenBank/DDBJ whole genome shotgun (WGS) entry which is preliminary data.</text>
</comment>
<organism evidence="1 2">
    <name type="scientific">Funneliformis geosporum</name>
    <dbReference type="NCBI Taxonomy" id="1117311"/>
    <lineage>
        <taxon>Eukaryota</taxon>
        <taxon>Fungi</taxon>
        <taxon>Fungi incertae sedis</taxon>
        <taxon>Mucoromycota</taxon>
        <taxon>Glomeromycotina</taxon>
        <taxon>Glomeromycetes</taxon>
        <taxon>Glomerales</taxon>
        <taxon>Glomeraceae</taxon>
        <taxon>Funneliformis</taxon>
    </lineage>
</organism>
<evidence type="ECO:0000313" key="2">
    <source>
        <dbReference type="Proteomes" id="UP001153678"/>
    </source>
</evidence>
<dbReference type="Proteomes" id="UP001153678">
    <property type="component" value="Unassembled WGS sequence"/>
</dbReference>
<reference evidence="1" key="1">
    <citation type="submission" date="2022-08" db="EMBL/GenBank/DDBJ databases">
        <authorList>
            <person name="Kallberg Y."/>
            <person name="Tangrot J."/>
            <person name="Rosling A."/>
        </authorList>
    </citation>
    <scope>NUCLEOTIDE SEQUENCE</scope>
    <source>
        <strain evidence="1">Wild A</strain>
    </source>
</reference>
<gene>
    <name evidence="1" type="ORF">FWILDA_LOCUS12968</name>
</gene>